<dbReference type="GO" id="GO:0016874">
    <property type="term" value="F:ligase activity"/>
    <property type="evidence" value="ECO:0007669"/>
    <property type="project" value="UniProtKB-KW"/>
</dbReference>
<dbReference type="Proteomes" id="UP000186141">
    <property type="component" value="Unassembled WGS sequence"/>
</dbReference>
<evidence type="ECO:0000313" key="4">
    <source>
        <dbReference type="Proteomes" id="UP000186141"/>
    </source>
</evidence>
<dbReference type="PANTHER" id="PTHR35561:SF1">
    <property type="entry name" value="RNA 2',3'-CYCLIC PHOSPHODIESTERASE"/>
    <property type="match status" value="1"/>
</dbReference>
<dbReference type="PANTHER" id="PTHR35561">
    <property type="entry name" value="RNA 2',3'-CYCLIC PHOSPHODIESTERASE"/>
    <property type="match status" value="1"/>
</dbReference>
<comment type="similarity">
    <text evidence="2">Belongs to the 2H phosphoesterase superfamily. ThpR family.</text>
</comment>
<dbReference type="GO" id="GO:0008664">
    <property type="term" value="F:RNA 2',3'-cyclic 3'-phosphodiesterase activity"/>
    <property type="evidence" value="ECO:0007669"/>
    <property type="project" value="UniProtKB-EC"/>
</dbReference>
<feature type="active site" description="Proton donor" evidence="2">
    <location>
        <position position="37"/>
    </location>
</feature>
<accession>A0A1N7KAG1</accession>
<dbReference type="SUPFAM" id="SSF55144">
    <property type="entry name" value="LigT-like"/>
    <property type="match status" value="1"/>
</dbReference>
<gene>
    <name evidence="3" type="ORF">SAMN05421774_101304</name>
</gene>
<keyword evidence="4" id="KW-1185">Reference proteome</keyword>
<dbReference type="GO" id="GO:0004113">
    <property type="term" value="F:2',3'-cyclic-nucleotide 3'-phosphodiesterase activity"/>
    <property type="evidence" value="ECO:0007669"/>
    <property type="project" value="InterPro"/>
</dbReference>
<dbReference type="RefSeq" id="WP_076528004.1">
    <property type="nucleotide sequence ID" value="NZ_BMEH01000001.1"/>
</dbReference>
<sequence>MIRAFVALPLPDEIRSRLSVAQFLLPLPRKVPPENFHITLAFLGEVAVPALQEVDLALGALRLPRLALSLQGLGLFGGARPRSFHASVVPDPDLARMQARIARACAMAGAPAEARRFVPHVTLGRFRADLADAMRLERSAAEGAGFAAGPWTADRFVLYRSERGGDGPRYDELASYPLTA</sequence>
<dbReference type="Pfam" id="PF13563">
    <property type="entry name" value="2_5_RNA_ligase2"/>
    <property type="match status" value="1"/>
</dbReference>
<evidence type="ECO:0000313" key="3">
    <source>
        <dbReference type="EMBL" id="SIS58542.1"/>
    </source>
</evidence>
<dbReference type="HAMAP" id="MF_01940">
    <property type="entry name" value="RNA_CPDase"/>
    <property type="match status" value="1"/>
</dbReference>
<feature type="short sequence motif" description="HXTX 1" evidence="2">
    <location>
        <begin position="37"/>
        <end position="40"/>
    </location>
</feature>
<keyword evidence="1 2" id="KW-0378">Hydrolase</keyword>
<feature type="short sequence motif" description="HXTX 2" evidence="2">
    <location>
        <begin position="120"/>
        <end position="123"/>
    </location>
</feature>
<evidence type="ECO:0000256" key="1">
    <source>
        <dbReference type="ARBA" id="ARBA00022801"/>
    </source>
</evidence>
<keyword evidence="3" id="KW-0436">Ligase</keyword>
<dbReference type="EMBL" id="FTOT01000001">
    <property type="protein sequence ID" value="SIS58542.1"/>
    <property type="molecule type" value="Genomic_DNA"/>
</dbReference>
<dbReference type="EC" id="3.1.4.58" evidence="2"/>
<dbReference type="OrthoDB" id="9793819at2"/>
<organism evidence="3 4">
    <name type="scientific">Gemmobacter megaterium</name>
    <dbReference type="NCBI Taxonomy" id="1086013"/>
    <lineage>
        <taxon>Bacteria</taxon>
        <taxon>Pseudomonadati</taxon>
        <taxon>Pseudomonadota</taxon>
        <taxon>Alphaproteobacteria</taxon>
        <taxon>Rhodobacterales</taxon>
        <taxon>Paracoccaceae</taxon>
        <taxon>Gemmobacter</taxon>
    </lineage>
</organism>
<dbReference type="InterPro" id="IPR004175">
    <property type="entry name" value="RNA_CPDase"/>
</dbReference>
<dbReference type="STRING" id="1086013.SAMN05421774_101304"/>
<proteinExistence type="inferred from homology"/>
<feature type="active site" description="Proton acceptor" evidence="2">
    <location>
        <position position="120"/>
    </location>
</feature>
<evidence type="ECO:0000256" key="2">
    <source>
        <dbReference type="HAMAP-Rule" id="MF_01940"/>
    </source>
</evidence>
<reference evidence="3 4" key="1">
    <citation type="submission" date="2017-01" db="EMBL/GenBank/DDBJ databases">
        <authorList>
            <person name="Mah S.A."/>
            <person name="Swanson W.J."/>
            <person name="Moy G.W."/>
            <person name="Vacquier V.D."/>
        </authorList>
    </citation>
    <scope>NUCLEOTIDE SEQUENCE [LARGE SCALE GENOMIC DNA]</scope>
    <source>
        <strain evidence="3 4">DSM 26375</strain>
    </source>
</reference>
<dbReference type="AlphaFoldDB" id="A0A1N7KAG1"/>
<dbReference type="InterPro" id="IPR009097">
    <property type="entry name" value="Cyclic_Pdiesterase"/>
</dbReference>
<name>A0A1N7KAG1_9RHOB</name>
<dbReference type="NCBIfam" id="TIGR02258">
    <property type="entry name" value="2_5_ligase"/>
    <property type="match status" value="1"/>
</dbReference>
<comment type="catalytic activity">
    <reaction evidence="2">
        <text>a 3'-end 2',3'-cyclophospho-ribonucleotide-RNA + H2O = a 3'-end 2'-phospho-ribonucleotide-RNA + H(+)</text>
        <dbReference type="Rhea" id="RHEA:11828"/>
        <dbReference type="Rhea" id="RHEA-COMP:10464"/>
        <dbReference type="Rhea" id="RHEA-COMP:17353"/>
        <dbReference type="ChEBI" id="CHEBI:15377"/>
        <dbReference type="ChEBI" id="CHEBI:15378"/>
        <dbReference type="ChEBI" id="CHEBI:83064"/>
        <dbReference type="ChEBI" id="CHEBI:173113"/>
        <dbReference type="EC" id="3.1.4.58"/>
    </reaction>
</comment>
<dbReference type="Gene3D" id="3.90.1140.10">
    <property type="entry name" value="Cyclic phosphodiesterase"/>
    <property type="match status" value="1"/>
</dbReference>
<comment type="function">
    <text evidence="2">Hydrolyzes RNA 2',3'-cyclic phosphodiester to an RNA 2'-phosphomonoester.</text>
</comment>
<protein>
    <recommendedName>
        <fullName evidence="2">RNA 2',3'-cyclic phosphodiesterase</fullName>
        <shortName evidence="2">RNA 2',3'-CPDase</shortName>
        <ecNumber evidence="2">3.1.4.58</ecNumber>
    </recommendedName>
</protein>